<feature type="chain" id="PRO_5028994297" description="Filamentous haemagglutinin FhaB/tRNA nuclease CdiA-like TPS domain-containing protein" evidence="2">
    <location>
        <begin position="30"/>
        <end position="584"/>
    </location>
</feature>
<accession>A0A7G9SAU9</accession>
<dbReference type="SUPFAM" id="SSF51126">
    <property type="entry name" value="Pectin lyase-like"/>
    <property type="match status" value="1"/>
</dbReference>
<dbReference type="KEGG" id="srhi:H9L12_12350"/>
<evidence type="ECO:0000256" key="2">
    <source>
        <dbReference type="SAM" id="SignalP"/>
    </source>
</evidence>
<keyword evidence="2" id="KW-0732">Signal</keyword>
<sequence length="584" mass="57789">MARRLSRKTLCSSLAIATALVMAPRPALAQSFIGTVNSSVGANVHLQGNGITVINVQNTQAVINWTATGASNNGVITFQPAGTTASFRGNSQFAVLNRVTPGVAGSSILLDGIIETQSNSSGGGGTIFFSSPNGVIIGQNAVIDVGSLGLTALPVASDADGNWISGFGTSAQTISFGPAVNPNAFVRVNPGATLAVRNSDNYIALVAPKVDVQGTIKTDGVAALVAAEQATLTIRDNGLWDIIVGTGTTDPNGIVLNGAIARNTAAVGGNHTAYLVSVAKNDAVTMLFNSGSKLGFDVAGSAGIEGNSVVLSAGASVLNGGVASYPAGAGNSNITLDGVSTDSRLTAIAHGTINVNSDGGASTYGGDVTLAASGQINVAATNNNLTFARTLTATTDRIGAPGGDATAGDISIGASNGKTLHFAGATVLSADGTGGSATTGTGTGGNGTGGTITIAPTGGTVSFSQLTATARGVGGAGSVQGGIGQGGTVSIGSSGGTLLSTGTLSADASGVGGASSGRAARVMAARRGSRWMAERRRSPDCPSRPTRPAGGRCAWWNRIRRSGGNFGRRRHSPDHRHGDSRCAR</sequence>
<dbReference type="Gene3D" id="2.160.20.10">
    <property type="entry name" value="Single-stranded right-handed beta-helix, Pectin lyase-like"/>
    <property type="match status" value="1"/>
</dbReference>
<feature type="signal peptide" evidence="2">
    <location>
        <begin position="1"/>
        <end position="29"/>
    </location>
</feature>
<dbReference type="Proteomes" id="UP000515955">
    <property type="component" value="Chromosome"/>
</dbReference>
<evidence type="ECO:0000259" key="3">
    <source>
        <dbReference type="SMART" id="SM00912"/>
    </source>
</evidence>
<protein>
    <recommendedName>
        <fullName evidence="3">Filamentous haemagglutinin FhaB/tRNA nuclease CdiA-like TPS domain-containing protein</fullName>
    </recommendedName>
</protein>
<feature type="region of interest" description="Disordered" evidence="1">
    <location>
        <begin position="526"/>
        <end position="584"/>
    </location>
</feature>
<evidence type="ECO:0000313" key="4">
    <source>
        <dbReference type="EMBL" id="QNN64974.1"/>
    </source>
</evidence>
<organism evidence="4 5">
    <name type="scientific">Sphingomonas rhizophila</name>
    <dbReference type="NCBI Taxonomy" id="2071607"/>
    <lineage>
        <taxon>Bacteria</taxon>
        <taxon>Pseudomonadati</taxon>
        <taxon>Pseudomonadota</taxon>
        <taxon>Alphaproteobacteria</taxon>
        <taxon>Sphingomonadales</taxon>
        <taxon>Sphingomonadaceae</taxon>
        <taxon>Sphingomonas</taxon>
    </lineage>
</organism>
<gene>
    <name evidence="4" type="ORF">H9L12_12350</name>
</gene>
<dbReference type="AlphaFoldDB" id="A0A7G9SAU9"/>
<dbReference type="InterPro" id="IPR011050">
    <property type="entry name" value="Pectin_lyase_fold/virulence"/>
</dbReference>
<dbReference type="InterPro" id="IPR012334">
    <property type="entry name" value="Pectin_lyas_fold"/>
</dbReference>
<feature type="domain" description="Filamentous haemagglutinin FhaB/tRNA nuclease CdiA-like TPS" evidence="3">
    <location>
        <begin position="48"/>
        <end position="159"/>
    </location>
</feature>
<dbReference type="EMBL" id="CP060717">
    <property type="protein sequence ID" value="QNN64974.1"/>
    <property type="molecule type" value="Genomic_DNA"/>
</dbReference>
<dbReference type="RefSeq" id="WP_187541973.1">
    <property type="nucleotide sequence ID" value="NZ_CP060717.1"/>
</dbReference>
<reference evidence="4 5" key="1">
    <citation type="submission" date="2020-08" db="EMBL/GenBank/DDBJ databases">
        <title>Genome sequence of Sphingomonas rhizophila KACC 19189T.</title>
        <authorList>
            <person name="Hyun D.-W."/>
            <person name="Bae J.-W."/>
        </authorList>
    </citation>
    <scope>NUCLEOTIDE SEQUENCE [LARGE SCALE GENOMIC DNA]</scope>
    <source>
        <strain evidence="4 5">KACC 19189</strain>
    </source>
</reference>
<evidence type="ECO:0000256" key="1">
    <source>
        <dbReference type="SAM" id="MobiDB-lite"/>
    </source>
</evidence>
<keyword evidence="5" id="KW-1185">Reference proteome</keyword>
<dbReference type="SMART" id="SM00912">
    <property type="entry name" value="Haemagg_act"/>
    <property type="match status" value="1"/>
</dbReference>
<evidence type="ECO:0000313" key="5">
    <source>
        <dbReference type="Proteomes" id="UP000515955"/>
    </source>
</evidence>
<feature type="compositionally biased region" description="Basic and acidic residues" evidence="1">
    <location>
        <begin position="575"/>
        <end position="584"/>
    </location>
</feature>
<dbReference type="InterPro" id="IPR008638">
    <property type="entry name" value="FhaB/CdiA-like_TPS"/>
</dbReference>
<proteinExistence type="predicted"/>
<name>A0A7G9SAU9_9SPHN</name>